<dbReference type="SUPFAM" id="SSF53448">
    <property type="entry name" value="Nucleotide-diphospho-sugar transferases"/>
    <property type="match status" value="1"/>
</dbReference>
<dbReference type="InterPro" id="IPR001173">
    <property type="entry name" value="Glyco_trans_2-like"/>
</dbReference>
<keyword evidence="6" id="KW-1185">Reference proteome</keyword>
<dbReference type="EMBL" id="BPQV01000003">
    <property type="protein sequence ID" value="GJE26498.1"/>
    <property type="molecule type" value="Genomic_DNA"/>
</dbReference>
<evidence type="ECO:0000313" key="5">
    <source>
        <dbReference type="EMBL" id="GJE26498.1"/>
    </source>
</evidence>
<dbReference type="RefSeq" id="WP_238310482.1">
    <property type="nucleotide sequence ID" value="NZ_BPQV01000003.1"/>
</dbReference>
<reference evidence="5" key="1">
    <citation type="journal article" date="2021" name="Front. Microbiol.">
        <title>Comprehensive Comparative Genomics and Phenotyping of Methylobacterium Species.</title>
        <authorList>
            <person name="Alessa O."/>
            <person name="Ogura Y."/>
            <person name="Fujitani Y."/>
            <person name="Takami H."/>
            <person name="Hayashi T."/>
            <person name="Sahin N."/>
            <person name="Tani A."/>
        </authorList>
    </citation>
    <scope>NUCLEOTIDE SEQUENCE</scope>
    <source>
        <strain evidence="5">NBRC 15689</strain>
    </source>
</reference>
<accession>A0ABQ4T5I3</accession>
<dbReference type="InterPro" id="IPR029044">
    <property type="entry name" value="Nucleotide-diphossugar_trans"/>
</dbReference>
<dbReference type="CDD" id="cd00761">
    <property type="entry name" value="Glyco_tranf_GTA_type"/>
    <property type="match status" value="1"/>
</dbReference>
<dbReference type="PANTHER" id="PTHR43179">
    <property type="entry name" value="RHAMNOSYLTRANSFERASE WBBL"/>
    <property type="match status" value="1"/>
</dbReference>
<comment type="similarity">
    <text evidence="1">Belongs to the glycosyltransferase 2 family.</text>
</comment>
<evidence type="ECO:0000259" key="4">
    <source>
        <dbReference type="Pfam" id="PF00535"/>
    </source>
</evidence>
<keyword evidence="2" id="KW-0328">Glycosyltransferase</keyword>
<reference evidence="5" key="2">
    <citation type="submission" date="2021-08" db="EMBL/GenBank/DDBJ databases">
        <authorList>
            <person name="Tani A."/>
            <person name="Ola A."/>
            <person name="Ogura Y."/>
            <person name="Katsura K."/>
            <person name="Hayashi T."/>
        </authorList>
    </citation>
    <scope>NUCLEOTIDE SEQUENCE</scope>
    <source>
        <strain evidence="5">NBRC 15689</strain>
    </source>
</reference>
<gene>
    <name evidence="5" type="ORF">LKMONMHP_1349</name>
</gene>
<proteinExistence type="inferred from homology"/>
<evidence type="ECO:0000256" key="1">
    <source>
        <dbReference type="ARBA" id="ARBA00006739"/>
    </source>
</evidence>
<comment type="caution">
    <text evidence="5">The sequence shown here is derived from an EMBL/GenBank/DDBJ whole genome shotgun (WGS) entry which is preliminary data.</text>
</comment>
<dbReference type="Proteomes" id="UP001055156">
    <property type="component" value="Unassembled WGS sequence"/>
</dbReference>
<keyword evidence="3" id="KW-0808">Transferase</keyword>
<evidence type="ECO:0000256" key="3">
    <source>
        <dbReference type="ARBA" id="ARBA00022679"/>
    </source>
</evidence>
<dbReference type="PANTHER" id="PTHR43179:SF12">
    <property type="entry name" value="GALACTOFURANOSYLTRANSFERASE GLFT2"/>
    <property type="match status" value="1"/>
</dbReference>
<protein>
    <recommendedName>
        <fullName evidence="4">Glycosyltransferase 2-like domain-containing protein</fullName>
    </recommendedName>
</protein>
<feature type="domain" description="Glycosyltransferase 2-like" evidence="4">
    <location>
        <begin position="13"/>
        <end position="137"/>
    </location>
</feature>
<sequence>MRHPDPAGIDIVVCVPTFRRPAHLRLTLDSLLTQTIARPFAVVVVENDASAREGKAVADGYFAAGRLNGTSVVEPNQGNCHAINTAFGTALANYPAARFILMFDDDEIATPHWLERMVETAERTGAGIVGGPVHPALAEGRRALAAHPAFAPAYDTSGPVPVIYGSGNCLITRATFQRLGLPPFDPGYNFLGGGDTDYFVRAQAAGIAFHWSAEAVITETVPPERLRLRWLMSRGLRIGAINHRIDTKRAHGVAGRSRLLAKTALLLPVSAVRALRLYARTREPSIALHPVLVALGRLLAALRIEPQPYRAV</sequence>
<name>A0ABQ4T5I3_METOR</name>
<dbReference type="Pfam" id="PF00535">
    <property type="entry name" value="Glycos_transf_2"/>
    <property type="match status" value="1"/>
</dbReference>
<evidence type="ECO:0000256" key="2">
    <source>
        <dbReference type="ARBA" id="ARBA00022676"/>
    </source>
</evidence>
<organism evidence="5 6">
    <name type="scientific">Methylobacterium organophilum</name>
    <dbReference type="NCBI Taxonomy" id="410"/>
    <lineage>
        <taxon>Bacteria</taxon>
        <taxon>Pseudomonadati</taxon>
        <taxon>Pseudomonadota</taxon>
        <taxon>Alphaproteobacteria</taxon>
        <taxon>Hyphomicrobiales</taxon>
        <taxon>Methylobacteriaceae</taxon>
        <taxon>Methylobacterium</taxon>
    </lineage>
</organism>
<dbReference type="Gene3D" id="3.90.550.10">
    <property type="entry name" value="Spore Coat Polysaccharide Biosynthesis Protein SpsA, Chain A"/>
    <property type="match status" value="1"/>
</dbReference>
<evidence type="ECO:0000313" key="6">
    <source>
        <dbReference type="Proteomes" id="UP001055156"/>
    </source>
</evidence>